<gene>
    <name evidence="2" type="ORF">M989_03482</name>
</gene>
<feature type="transmembrane region" description="Helical" evidence="1">
    <location>
        <begin position="51"/>
        <end position="74"/>
    </location>
</feature>
<accession>A0A1B7JMT6</accession>
<dbReference type="PATRIC" id="fig|1354264.4.peg.3620"/>
<sequence>MQRVYFIDKKLITRILIENNILDIYHASSFIIPVIIIFFVAGLAFAISTALWLIIVSLSLNVMIVAATYLYSLWVKTTIPEKIVLTPHDITIDNKTWRLDQIKKIKLTPNIYPINKKSLNHYRPSRTALPLFFRIRVRLPSCNI</sequence>
<keyword evidence="1" id="KW-0812">Transmembrane</keyword>
<keyword evidence="1" id="KW-1133">Transmembrane helix</keyword>
<evidence type="ECO:0000256" key="1">
    <source>
        <dbReference type="SAM" id="Phobius"/>
    </source>
</evidence>
<dbReference type="AlphaFoldDB" id="A0A1B7JMT6"/>
<keyword evidence="1" id="KW-0472">Membrane</keyword>
<protein>
    <submittedName>
        <fullName evidence="2">Uncharacterized protein</fullName>
    </submittedName>
</protein>
<reference evidence="2 3" key="1">
    <citation type="submission" date="2016-04" db="EMBL/GenBank/DDBJ databases">
        <title>ATOL: Assembling a taxonomically balanced genome-scale reconstruction of the evolutionary history of the Enterobacteriaceae.</title>
        <authorList>
            <person name="Plunkett G.III."/>
            <person name="Neeno-Eckwall E.C."/>
            <person name="Glasner J.D."/>
            <person name="Perna N.T."/>
        </authorList>
    </citation>
    <scope>NUCLEOTIDE SEQUENCE [LARGE SCALE GENOMIC DNA]</scope>
    <source>
        <strain evidence="2 3">ATCC 51603</strain>
    </source>
</reference>
<evidence type="ECO:0000313" key="3">
    <source>
        <dbReference type="Proteomes" id="UP000078386"/>
    </source>
</evidence>
<name>A0A1B7JMT6_9ENTR</name>
<dbReference type="EMBL" id="LXEU01000069">
    <property type="protein sequence ID" value="OAT49229.1"/>
    <property type="molecule type" value="Genomic_DNA"/>
</dbReference>
<keyword evidence="3" id="KW-1185">Reference proteome</keyword>
<proteinExistence type="predicted"/>
<organism evidence="2 3">
    <name type="scientific">Kluyvera georgiana ATCC 51603</name>
    <dbReference type="NCBI Taxonomy" id="1354264"/>
    <lineage>
        <taxon>Bacteria</taxon>
        <taxon>Pseudomonadati</taxon>
        <taxon>Pseudomonadota</taxon>
        <taxon>Gammaproteobacteria</taxon>
        <taxon>Enterobacterales</taxon>
        <taxon>Enterobacteriaceae</taxon>
        <taxon>Kluyvera</taxon>
    </lineage>
</organism>
<feature type="transmembrane region" description="Helical" evidence="1">
    <location>
        <begin position="21"/>
        <end position="45"/>
    </location>
</feature>
<dbReference type="Proteomes" id="UP000078386">
    <property type="component" value="Unassembled WGS sequence"/>
</dbReference>
<comment type="caution">
    <text evidence="2">The sequence shown here is derived from an EMBL/GenBank/DDBJ whole genome shotgun (WGS) entry which is preliminary data.</text>
</comment>
<evidence type="ECO:0000313" key="2">
    <source>
        <dbReference type="EMBL" id="OAT49229.1"/>
    </source>
</evidence>